<evidence type="ECO:0000256" key="2">
    <source>
        <dbReference type="ARBA" id="ARBA00022723"/>
    </source>
</evidence>
<accession>A0A1X2H5R5</accession>
<comment type="caution">
    <text evidence="7">The sequence shown here is derived from an EMBL/GenBank/DDBJ whole genome shotgun (WGS) entry which is preliminary data.</text>
</comment>
<organism evidence="7 8">
    <name type="scientific">Syncephalastrum racemosum</name>
    <name type="common">Filamentous fungus</name>
    <dbReference type="NCBI Taxonomy" id="13706"/>
    <lineage>
        <taxon>Eukaryota</taxon>
        <taxon>Fungi</taxon>
        <taxon>Fungi incertae sedis</taxon>
        <taxon>Mucoromycota</taxon>
        <taxon>Mucoromycotina</taxon>
        <taxon>Mucoromycetes</taxon>
        <taxon>Mucorales</taxon>
        <taxon>Syncephalastraceae</taxon>
        <taxon>Syncephalastrum</taxon>
    </lineage>
</organism>
<evidence type="ECO:0000259" key="6">
    <source>
        <dbReference type="SMART" id="SM00829"/>
    </source>
</evidence>
<dbReference type="InterPro" id="IPR013154">
    <property type="entry name" value="ADH-like_N"/>
</dbReference>
<keyword evidence="8" id="KW-1185">Reference proteome</keyword>
<evidence type="ECO:0000256" key="4">
    <source>
        <dbReference type="ARBA" id="ARBA00023002"/>
    </source>
</evidence>
<dbReference type="OrthoDB" id="1879366at2759"/>
<dbReference type="InterPro" id="IPR002328">
    <property type="entry name" value="ADH_Zn_CS"/>
</dbReference>
<dbReference type="FunFam" id="3.40.50.720:FF:000022">
    <property type="entry name" value="Cinnamyl alcohol dehydrogenase"/>
    <property type="match status" value="1"/>
</dbReference>
<comment type="similarity">
    <text evidence="5">Belongs to the zinc-containing alcohol dehydrogenase family.</text>
</comment>
<sequence length="353" mass="38112">MSASGTFQGWACSGKDQPLQWQELSLKAFDADTVEMKITHCGICGSDIHTMDSGWGPTDYPCVVGHEITGVVTRVGDNVKGLCAGDRAGVGAQSCSCFQCQMCESHNENLCLKGAVGTYNSRWPNGDKTYGGYADRWRGHQHFVFKLPDNLSNDMAATFFCAGVTTYSPLRRFGVKPGDKVGVIGIGGLGHFAVQWAKAMGADVVAISSSERKREDAQKLGCDDYVVIGDSDGFKKHACSMTHIVCSSFGNAFDWKAMLNLIRPNGYFIMVALPETPLSGIPAGLLAIRQISLVGSAIGSPDMIREMLEFAAQAGVKPWLNTYPMSEAPQAVKAMREGKARYRIILENKPAAM</sequence>
<keyword evidence="4" id="KW-0560">Oxidoreductase</keyword>
<dbReference type="SUPFAM" id="SSF50129">
    <property type="entry name" value="GroES-like"/>
    <property type="match status" value="1"/>
</dbReference>
<dbReference type="SMART" id="SM00829">
    <property type="entry name" value="PKS_ER"/>
    <property type="match status" value="1"/>
</dbReference>
<protein>
    <submittedName>
        <fullName evidence="7">Chaperonin 10-like protein</fullName>
    </submittedName>
</protein>
<evidence type="ECO:0000256" key="3">
    <source>
        <dbReference type="ARBA" id="ARBA00022833"/>
    </source>
</evidence>
<dbReference type="Proteomes" id="UP000242180">
    <property type="component" value="Unassembled WGS sequence"/>
</dbReference>
<dbReference type="Pfam" id="PF00107">
    <property type="entry name" value="ADH_zinc_N"/>
    <property type="match status" value="1"/>
</dbReference>
<dbReference type="PROSITE" id="PS00059">
    <property type="entry name" value="ADH_ZINC"/>
    <property type="match status" value="1"/>
</dbReference>
<dbReference type="InParanoid" id="A0A1X2H5R5"/>
<dbReference type="CDD" id="cd05283">
    <property type="entry name" value="CAD1"/>
    <property type="match status" value="1"/>
</dbReference>
<proteinExistence type="inferred from homology"/>
<dbReference type="InterPro" id="IPR013149">
    <property type="entry name" value="ADH-like_C"/>
</dbReference>
<reference evidence="7 8" key="1">
    <citation type="submission" date="2016-07" db="EMBL/GenBank/DDBJ databases">
        <title>Pervasive Adenine N6-methylation of Active Genes in Fungi.</title>
        <authorList>
            <consortium name="DOE Joint Genome Institute"/>
            <person name="Mondo S.J."/>
            <person name="Dannebaum R.O."/>
            <person name="Kuo R.C."/>
            <person name="Labutti K."/>
            <person name="Haridas S."/>
            <person name="Kuo A."/>
            <person name="Salamov A."/>
            <person name="Ahrendt S.R."/>
            <person name="Lipzen A."/>
            <person name="Sullivan W."/>
            <person name="Andreopoulos W.B."/>
            <person name="Clum A."/>
            <person name="Lindquist E."/>
            <person name="Daum C."/>
            <person name="Ramamoorthy G.K."/>
            <person name="Gryganskyi A."/>
            <person name="Culley D."/>
            <person name="Magnuson J.K."/>
            <person name="James T.Y."/>
            <person name="O'Malley M.A."/>
            <person name="Stajich J.E."/>
            <person name="Spatafora J.W."/>
            <person name="Visel A."/>
            <person name="Grigoriev I.V."/>
        </authorList>
    </citation>
    <scope>NUCLEOTIDE SEQUENCE [LARGE SCALE GENOMIC DNA]</scope>
    <source>
        <strain evidence="7 8">NRRL 2496</strain>
    </source>
</reference>
<dbReference type="SUPFAM" id="SSF51735">
    <property type="entry name" value="NAD(P)-binding Rossmann-fold domains"/>
    <property type="match status" value="1"/>
</dbReference>
<dbReference type="EMBL" id="MCGN01000008">
    <property type="protein sequence ID" value="ORY93727.1"/>
    <property type="molecule type" value="Genomic_DNA"/>
</dbReference>
<dbReference type="GO" id="GO:0008270">
    <property type="term" value="F:zinc ion binding"/>
    <property type="evidence" value="ECO:0007669"/>
    <property type="project" value="InterPro"/>
</dbReference>
<dbReference type="OMA" id="RNEWGIA"/>
<evidence type="ECO:0000313" key="8">
    <source>
        <dbReference type="Proteomes" id="UP000242180"/>
    </source>
</evidence>
<keyword evidence="2 5" id="KW-0479">Metal-binding</keyword>
<dbReference type="Gene3D" id="3.40.50.720">
    <property type="entry name" value="NAD(P)-binding Rossmann-like Domain"/>
    <property type="match status" value="1"/>
</dbReference>
<dbReference type="PANTHER" id="PTHR42683">
    <property type="entry name" value="ALDEHYDE REDUCTASE"/>
    <property type="match status" value="1"/>
</dbReference>
<dbReference type="InterPro" id="IPR011032">
    <property type="entry name" value="GroES-like_sf"/>
</dbReference>
<comment type="cofactor">
    <cofactor evidence="1 5">
        <name>Zn(2+)</name>
        <dbReference type="ChEBI" id="CHEBI:29105"/>
    </cofactor>
</comment>
<dbReference type="InterPro" id="IPR036291">
    <property type="entry name" value="NAD(P)-bd_dom_sf"/>
</dbReference>
<gene>
    <name evidence="7" type="ORF">BCR43DRAFT_495212</name>
</gene>
<dbReference type="GO" id="GO:0016616">
    <property type="term" value="F:oxidoreductase activity, acting on the CH-OH group of donors, NAD or NADP as acceptor"/>
    <property type="evidence" value="ECO:0007669"/>
    <property type="project" value="InterPro"/>
</dbReference>
<dbReference type="FunCoup" id="A0A1X2H5R5">
    <property type="interactions" value="341"/>
</dbReference>
<evidence type="ECO:0000313" key="7">
    <source>
        <dbReference type="EMBL" id="ORY93727.1"/>
    </source>
</evidence>
<dbReference type="InterPro" id="IPR047109">
    <property type="entry name" value="CAD-like"/>
</dbReference>
<dbReference type="Pfam" id="PF08240">
    <property type="entry name" value="ADH_N"/>
    <property type="match status" value="1"/>
</dbReference>
<dbReference type="Gene3D" id="3.90.180.10">
    <property type="entry name" value="Medium-chain alcohol dehydrogenases, catalytic domain"/>
    <property type="match status" value="1"/>
</dbReference>
<dbReference type="InterPro" id="IPR020843">
    <property type="entry name" value="ER"/>
</dbReference>
<keyword evidence="3 5" id="KW-0862">Zinc</keyword>
<dbReference type="AlphaFoldDB" id="A0A1X2H5R5"/>
<dbReference type="STRING" id="13706.A0A1X2H5R5"/>
<evidence type="ECO:0000256" key="5">
    <source>
        <dbReference type="RuleBase" id="RU361277"/>
    </source>
</evidence>
<feature type="domain" description="Enoyl reductase (ER)" evidence="6">
    <location>
        <begin position="14"/>
        <end position="346"/>
    </location>
</feature>
<name>A0A1X2H5R5_SYNRA</name>
<evidence type="ECO:0000256" key="1">
    <source>
        <dbReference type="ARBA" id="ARBA00001947"/>
    </source>
</evidence>